<keyword evidence="2" id="KW-0449">Lipoprotein</keyword>
<dbReference type="GO" id="GO:0015562">
    <property type="term" value="F:efflux transmembrane transporter activity"/>
    <property type="evidence" value="ECO:0007669"/>
    <property type="project" value="InterPro"/>
</dbReference>
<dbReference type="Pfam" id="PF02321">
    <property type="entry name" value="OEP"/>
    <property type="match status" value="2"/>
</dbReference>
<dbReference type="PANTHER" id="PTHR30203:SF29">
    <property type="entry name" value="PROTEIN CYAE"/>
    <property type="match status" value="1"/>
</dbReference>
<dbReference type="EMBL" id="MDLC01000002">
    <property type="protein sequence ID" value="ODS24997.1"/>
    <property type="molecule type" value="Genomic_DNA"/>
</dbReference>
<feature type="chain" id="PRO_5008811396" description="RND transporter" evidence="2">
    <location>
        <begin position="21"/>
        <end position="472"/>
    </location>
</feature>
<dbReference type="InterPro" id="IPR010131">
    <property type="entry name" value="MdtP/NodT-like"/>
</dbReference>
<dbReference type="InterPro" id="IPR003423">
    <property type="entry name" value="OMP_efflux"/>
</dbReference>
<comment type="similarity">
    <text evidence="1 2">Belongs to the outer membrane factor (OMF) (TC 1.B.17) family.</text>
</comment>
<evidence type="ECO:0008006" key="4">
    <source>
        <dbReference type="Google" id="ProtNLM"/>
    </source>
</evidence>
<keyword evidence="2" id="KW-0472">Membrane</keyword>
<dbReference type="STRING" id="62101.AB835_00375"/>
<dbReference type="NCBIfam" id="TIGR01845">
    <property type="entry name" value="outer_NodT"/>
    <property type="match status" value="1"/>
</dbReference>
<dbReference type="GO" id="GO:0009279">
    <property type="term" value="C:cell outer membrane"/>
    <property type="evidence" value="ECO:0007669"/>
    <property type="project" value="UniProtKB-SubCell"/>
</dbReference>
<comment type="subcellular location">
    <subcellularLocation>
        <location evidence="2">Cell outer membrane</location>
        <topology evidence="2">Lipid-anchor</topology>
    </subcellularLocation>
</comment>
<dbReference type="AlphaFoldDB" id="A0A1D2QTT3"/>
<name>A0A1D2QTT3_9GAMM</name>
<dbReference type="SUPFAM" id="SSF56954">
    <property type="entry name" value="Outer membrane efflux proteins (OEP)"/>
    <property type="match status" value="1"/>
</dbReference>
<evidence type="ECO:0000256" key="1">
    <source>
        <dbReference type="ARBA" id="ARBA00007613"/>
    </source>
</evidence>
<gene>
    <name evidence="3" type="ORF">AB835_00375</name>
</gene>
<feature type="signal peptide" evidence="2">
    <location>
        <begin position="1"/>
        <end position="20"/>
    </location>
</feature>
<keyword evidence="2" id="KW-0812">Transmembrane</keyword>
<keyword evidence="2" id="KW-0732">Signal</keyword>
<reference evidence="3" key="1">
    <citation type="journal article" date="2016" name="Appl. Environ. Microbiol.">
        <title>Lack of Overt Genome Reduction in the Bryostatin-Producing Bryozoan Symbiont "Candidatus Endobugula sertula".</title>
        <authorList>
            <person name="Miller I.J."/>
            <person name="Vanee N."/>
            <person name="Fong S.S."/>
            <person name="Lim-Fong G.E."/>
            <person name="Kwan J.C."/>
        </authorList>
    </citation>
    <scope>NUCLEOTIDE SEQUENCE [LARGE SCALE GENOMIC DNA]</scope>
    <source>
        <strain evidence="3">AB1-4</strain>
    </source>
</reference>
<dbReference type="PROSITE" id="PS51257">
    <property type="entry name" value="PROKAR_LIPOPROTEIN"/>
    <property type="match status" value="1"/>
</dbReference>
<evidence type="ECO:0000313" key="3">
    <source>
        <dbReference type="EMBL" id="ODS24997.1"/>
    </source>
</evidence>
<dbReference type="Proteomes" id="UP000242502">
    <property type="component" value="Unassembled WGS sequence"/>
</dbReference>
<dbReference type="Gene3D" id="1.20.1600.10">
    <property type="entry name" value="Outer membrane efflux proteins (OEP)"/>
    <property type="match status" value="1"/>
</dbReference>
<comment type="caution">
    <text evidence="3">The sequence shown here is derived from an EMBL/GenBank/DDBJ whole genome shotgun (WGS) entry which is preliminary data.</text>
</comment>
<evidence type="ECO:0000256" key="2">
    <source>
        <dbReference type="RuleBase" id="RU362097"/>
    </source>
</evidence>
<sequence>MYNTKKTVSIHILCACIALALIGCAGTRTQDDEAINAKLAGHTTFTPQSWATSVDESQLKNAQDIDWLSSFHDTLLVDLVKQAMANNPDLMAASANVERVNALAVQAGAQLKPQANLAFASSRAGAASSSIPEISNQALSIQLNWEVDLWRRISAGQRAAVASAEAAAADYQYAQHSLAAATAKAYFIAIEAYRQVSILKEILASLEETFRIVNVQYKNGLASAQDVALTKSDLASTREQLVIREASQREALRALEVLLGRYPKGELAVKTNLPTLPPMPPLGVPSDILERRPDLVASERRVAAAFNAVAQAKAARLPQLSLTSTLGGASNALSDITDPANVTWQLASNLLAPLFDGGVRKAQVEIATAEQKQALATYAQTALSAFNEVETNLDLANTLVQRENALSVALAEAEKAYRIAQLRHKEGEISLIDLLAMQQRVLSTSSSQLSVQRLALEQRVNLFLALGGHWGN</sequence>
<keyword evidence="2" id="KW-1134">Transmembrane beta strand</keyword>
<dbReference type="Gene3D" id="2.20.200.10">
    <property type="entry name" value="Outer membrane efflux proteins (OEP)"/>
    <property type="match status" value="1"/>
</dbReference>
<organism evidence="3">
    <name type="scientific">Candidatus Endobugula sertula</name>
    <name type="common">Bugula neritina bacterial symbiont</name>
    <dbReference type="NCBI Taxonomy" id="62101"/>
    <lineage>
        <taxon>Bacteria</taxon>
        <taxon>Pseudomonadati</taxon>
        <taxon>Pseudomonadota</taxon>
        <taxon>Gammaproteobacteria</taxon>
        <taxon>Cellvibrionales</taxon>
        <taxon>Cellvibrionaceae</taxon>
        <taxon>Candidatus Endobugula</taxon>
    </lineage>
</organism>
<proteinExistence type="inferred from homology"/>
<protein>
    <recommendedName>
        <fullName evidence="4">RND transporter</fullName>
    </recommendedName>
</protein>
<dbReference type="PANTHER" id="PTHR30203">
    <property type="entry name" value="OUTER MEMBRANE CATION EFFLUX PROTEIN"/>
    <property type="match status" value="1"/>
</dbReference>
<keyword evidence="2" id="KW-0564">Palmitate</keyword>
<accession>A0A1D2QTT3</accession>